<name>A0A0A9CUY3_ARUDO</name>
<dbReference type="AlphaFoldDB" id="A0A0A9CUY3"/>
<evidence type="ECO:0000313" key="1">
    <source>
        <dbReference type="EMBL" id="JAD79416.1"/>
    </source>
</evidence>
<protein>
    <submittedName>
        <fullName evidence="1">Uncharacterized protein</fullName>
    </submittedName>
</protein>
<reference evidence="1" key="1">
    <citation type="submission" date="2014-09" db="EMBL/GenBank/DDBJ databases">
        <authorList>
            <person name="Magalhaes I.L.F."/>
            <person name="Oliveira U."/>
            <person name="Santos F.R."/>
            <person name="Vidigal T.H.D.A."/>
            <person name="Brescovit A.D."/>
            <person name="Santos A.J."/>
        </authorList>
    </citation>
    <scope>NUCLEOTIDE SEQUENCE</scope>
    <source>
        <tissue evidence="1">Shoot tissue taken approximately 20 cm above the soil surface</tissue>
    </source>
</reference>
<organism evidence="1">
    <name type="scientific">Arundo donax</name>
    <name type="common">Giant reed</name>
    <name type="synonym">Donax arundinaceus</name>
    <dbReference type="NCBI Taxonomy" id="35708"/>
    <lineage>
        <taxon>Eukaryota</taxon>
        <taxon>Viridiplantae</taxon>
        <taxon>Streptophyta</taxon>
        <taxon>Embryophyta</taxon>
        <taxon>Tracheophyta</taxon>
        <taxon>Spermatophyta</taxon>
        <taxon>Magnoliopsida</taxon>
        <taxon>Liliopsida</taxon>
        <taxon>Poales</taxon>
        <taxon>Poaceae</taxon>
        <taxon>PACMAD clade</taxon>
        <taxon>Arundinoideae</taxon>
        <taxon>Arundineae</taxon>
        <taxon>Arundo</taxon>
    </lineage>
</organism>
<reference evidence="1" key="2">
    <citation type="journal article" date="2015" name="Data Brief">
        <title>Shoot transcriptome of the giant reed, Arundo donax.</title>
        <authorList>
            <person name="Barrero R.A."/>
            <person name="Guerrero F.D."/>
            <person name="Moolhuijzen P."/>
            <person name="Goolsby J.A."/>
            <person name="Tidwell J."/>
            <person name="Bellgard S.E."/>
            <person name="Bellgard M.I."/>
        </authorList>
    </citation>
    <scope>NUCLEOTIDE SEQUENCE</scope>
    <source>
        <tissue evidence="1">Shoot tissue taken approximately 20 cm above the soil surface</tissue>
    </source>
</reference>
<proteinExistence type="predicted"/>
<accession>A0A0A9CUY3</accession>
<dbReference type="EMBL" id="GBRH01218479">
    <property type="protein sequence ID" value="JAD79416.1"/>
    <property type="molecule type" value="Transcribed_RNA"/>
</dbReference>
<sequence>MIQYTKRMRLTVKHRSVCSLFRHSLSLIPTTRAEHYAAFAPELLQSAHIYPTTRAEHSQALLQETGHLCRRQVDSLLRRP</sequence>